<evidence type="ECO:0000256" key="5">
    <source>
        <dbReference type="SAM" id="MobiDB-lite"/>
    </source>
</evidence>
<evidence type="ECO:0000256" key="1">
    <source>
        <dbReference type="ARBA" id="ARBA00004613"/>
    </source>
</evidence>
<accession>A0A918VHW0</accession>
<keyword evidence="8" id="KW-1185">Reference proteome</keyword>
<dbReference type="InterPro" id="IPR059100">
    <property type="entry name" value="TSP3_bac"/>
</dbReference>
<gene>
    <name evidence="7" type="ORF">GCM10008090_10010</name>
</gene>
<keyword evidence="3 6" id="KW-0732">Signal</keyword>
<dbReference type="Proteomes" id="UP000614811">
    <property type="component" value="Unassembled WGS sequence"/>
</dbReference>
<keyword evidence="4" id="KW-0106">Calcium</keyword>
<feature type="compositionally biased region" description="Basic and acidic residues" evidence="5">
    <location>
        <begin position="163"/>
        <end position="178"/>
    </location>
</feature>
<dbReference type="Gene3D" id="2.60.40.1120">
    <property type="entry name" value="Carboxypeptidase-like, regulatory domain"/>
    <property type="match status" value="1"/>
</dbReference>
<proteinExistence type="predicted"/>
<dbReference type="AlphaFoldDB" id="A0A918VHW0"/>
<feature type="chain" id="PRO_5037506478" description="Carboxypeptidase regulatory-like domain-containing protein" evidence="6">
    <location>
        <begin position="29"/>
        <end position="1082"/>
    </location>
</feature>
<dbReference type="SUPFAM" id="SSF49464">
    <property type="entry name" value="Carboxypeptidase regulatory domain-like"/>
    <property type="match status" value="1"/>
</dbReference>
<evidence type="ECO:0000313" key="8">
    <source>
        <dbReference type="Proteomes" id="UP000614811"/>
    </source>
</evidence>
<feature type="compositionally biased region" description="Acidic residues" evidence="5">
    <location>
        <begin position="179"/>
        <end position="188"/>
    </location>
</feature>
<evidence type="ECO:0000256" key="3">
    <source>
        <dbReference type="ARBA" id="ARBA00022729"/>
    </source>
</evidence>
<feature type="compositionally biased region" description="Acidic residues" evidence="5">
    <location>
        <begin position="135"/>
        <end position="149"/>
    </location>
</feature>
<sequence length="1082" mass="117913">MLKICHKLAKCFLVVVLMIAVVARISVAQTTGAYVCLYSQADFNGEEYCTTTNTGFVPLRVETRSVRVAPRYQARLFKLPFYLGESTDLQRNTADFTKWAGTVRSIRISEKPQTVAHIVPMLHLLLGEDIDPNDWDGDGFSNELEDEYGTDPRDPNSTPPDIDGDKIPDDVDPDRDGDGVDNDVEVDNSTDPNDPNDYPDLVDPVLTVENSTPLLSADSMLIIRGHAIDPMKLTSGFKEVTVKSSRFADNVFRGNRNETTGDFEIEVPLALGLNELNVVASDNWGNRVSITLQVTRQTVPTFENLLPVNGTVTTEATVDISGVVRTSFLPTDFVLEVNESRVDVSATSEPGVYAFDFENLQLEVGENRFHLLLSSQLGGVEQTLLVRYLPEIGDEIRPPIISGVSPPNGAVLNTPSFTIVANLESLAGPLSVTLDGASLLDRNLGRSTYTLSEELTFGGGQAQLTTTIEAEDALGKLTTQTLAYYLDMSGPTITLDQPYLSDGVQNQVTQSNLTLSGVIRDDNLSGVLVNDQSLTLTPGNAPGEYRFELTVPVGGSTPVPVAFNAYDRSGNTTVVEYVFINTSPAQISALLPGPDTTVVAREGFALVQIVAQLTGQVADLDAFVYLSSDTSSQQPMSVSGDRASTELSVPDTAEQQTIVYELRDAAGNVVGSDSRVLNVQRFEDIPVELVRIEPANNQRHVEPNSPIEVYFNRAIDPTLLEVTVRETFNGKTYLNADALGEDFIYAQGYVLSDVNRNLETVTGQTDMVPGNTSAVFSASRYFAYDADLFVEVKYDNQSLSRSRFKVRELPTFVNGSVSDQFGQPLKGISVSLLELARSTTTNGDGGFTFGYQESGDQTLPGGSYTLVVNDEFGNPRFGTIRTTIHLQPNRINPLSKYTLQELDRNVPFANLNSGAANTLLDGDLLIDLSEARLIFPNSRTAGPVHAQFLPFEHLGVGTYQSAMPHWLYSIQPKGISVEGNIALNVAMPRLRGSYDYINLDVYQHVVLLGYSGTRQIVEPIGVGRIENYRVTSVGKVHAESLDYLGYAIVVPDLLDELGEYANGQISIEQLKAALQTQTANGN</sequence>
<feature type="signal peptide" evidence="6">
    <location>
        <begin position="1"/>
        <end position="28"/>
    </location>
</feature>
<dbReference type="SUPFAM" id="SSF49695">
    <property type="entry name" value="gamma-Crystallin-like"/>
    <property type="match status" value="1"/>
</dbReference>
<organism evidence="7 8">
    <name type="scientific">Arenicella chitinivorans</name>
    <dbReference type="NCBI Taxonomy" id="1329800"/>
    <lineage>
        <taxon>Bacteria</taxon>
        <taxon>Pseudomonadati</taxon>
        <taxon>Pseudomonadota</taxon>
        <taxon>Gammaproteobacteria</taxon>
        <taxon>Arenicellales</taxon>
        <taxon>Arenicellaceae</taxon>
        <taxon>Arenicella</taxon>
    </lineage>
</organism>
<protein>
    <recommendedName>
        <fullName evidence="9">Carboxypeptidase regulatory-like domain-containing protein</fullName>
    </recommendedName>
</protein>
<dbReference type="InterPro" id="IPR011024">
    <property type="entry name" value="G_crystallin-like"/>
</dbReference>
<dbReference type="InterPro" id="IPR008969">
    <property type="entry name" value="CarboxyPept-like_regulatory"/>
</dbReference>
<name>A0A918VHW0_9GAMM</name>
<keyword evidence="2" id="KW-0964">Secreted</keyword>
<feature type="region of interest" description="Disordered" evidence="5">
    <location>
        <begin position="135"/>
        <end position="203"/>
    </location>
</feature>
<evidence type="ECO:0000256" key="2">
    <source>
        <dbReference type="ARBA" id="ARBA00022525"/>
    </source>
</evidence>
<reference evidence="7" key="2">
    <citation type="submission" date="2020-09" db="EMBL/GenBank/DDBJ databases">
        <authorList>
            <person name="Sun Q."/>
            <person name="Kim S."/>
        </authorList>
    </citation>
    <scope>NUCLEOTIDE SEQUENCE</scope>
    <source>
        <strain evidence="7">KCTC 12711</strain>
    </source>
</reference>
<evidence type="ECO:0008006" key="9">
    <source>
        <dbReference type="Google" id="ProtNLM"/>
    </source>
</evidence>
<comment type="subcellular location">
    <subcellularLocation>
        <location evidence="1">Secreted</location>
    </subcellularLocation>
</comment>
<evidence type="ECO:0000256" key="4">
    <source>
        <dbReference type="ARBA" id="ARBA00022837"/>
    </source>
</evidence>
<evidence type="ECO:0000313" key="7">
    <source>
        <dbReference type="EMBL" id="GHA02616.1"/>
    </source>
</evidence>
<comment type="caution">
    <text evidence="7">The sequence shown here is derived from an EMBL/GenBank/DDBJ whole genome shotgun (WGS) entry which is preliminary data.</text>
</comment>
<evidence type="ECO:0000256" key="6">
    <source>
        <dbReference type="SAM" id="SignalP"/>
    </source>
</evidence>
<feature type="region of interest" description="Disordered" evidence="5">
    <location>
        <begin position="631"/>
        <end position="650"/>
    </location>
</feature>
<dbReference type="EMBL" id="BMXA01000001">
    <property type="protein sequence ID" value="GHA02616.1"/>
    <property type="molecule type" value="Genomic_DNA"/>
</dbReference>
<dbReference type="Pfam" id="PF18884">
    <property type="entry name" value="TSP3_bac"/>
    <property type="match status" value="1"/>
</dbReference>
<dbReference type="Gene3D" id="2.60.20.10">
    <property type="entry name" value="Crystallins"/>
    <property type="match status" value="1"/>
</dbReference>
<reference evidence="7" key="1">
    <citation type="journal article" date="2014" name="Int. J. Syst. Evol. Microbiol.">
        <title>Complete genome sequence of Corynebacterium casei LMG S-19264T (=DSM 44701T), isolated from a smear-ripened cheese.</title>
        <authorList>
            <consortium name="US DOE Joint Genome Institute (JGI-PGF)"/>
            <person name="Walter F."/>
            <person name="Albersmeier A."/>
            <person name="Kalinowski J."/>
            <person name="Ruckert C."/>
        </authorList>
    </citation>
    <scope>NUCLEOTIDE SEQUENCE</scope>
    <source>
        <strain evidence="7">KCTC 12711</strain>
    </source>
</reference>